<keyword evidence="2" id="KW-0812">Transmembrane</keyword>
<organism evidence="3 4">
    <name type="scientific">Heliocybe sulcata</name>
    <dbReference type="NCBI Taxonomy" id="5364"/>
    <lineage>
        <taxon>Eukaryota</taxon>
        <taxon>Fungi</taxon>
        <taxon>Dikarya</taxon>
        <taxon>Basidiomycota</taxon>
        <taxon>Agaricomycotina</taxon>
        <taxon>Agaricomycetes</taxon>
        <taxon>Gloeophyllales</taxon>
        <taxon>Gloeophyllaceae</taxon>
        <taxon>Heliocybe</taxon>
    </lineage>
</organism>
<dbReference type="OrthoDB" id="3197626at2759"/>
<feature type="transmembrane region" description="Helical" evidence="2">
    <location>
        <begin position="224"/>
        <end position="244"/>
    </location>
</feature>
<evidence type="ECO:0000256" key="1">
    <source>
        <dbReference type="SAM" id="MobiDB-lite"/>
    </source>
</evidence>
<keyword evidence="2" id="KW-0472">Membrane</keyword>
<feature type="transmembrane region" description="Helical" evidence="2">
    <location>
        <begin position="194"/>
        <end position="218"/>
    </location>
</feature>
<accession>A0A5C3NPC6</accession>
<sequence length="330" mass="36499">MVDWKSPLVIAYQAEILIRFVHILAGIYLWEFIVTFPFEWSIYTGKRPFRWSIGIYIACRWLTIVALALFLAIFDIQTEVNCGAAIKSVTTIAHIAIGLTSVLLMLRAIAINGGKKIITIPLIVILLANWGTLLHGIYVADAVWVPSAASCSITNAATARLNVWVSFTCDLIFLVVSVAGLLRKEGVGRLWRLLLRQGLIWMLASAVGYLLPAVFLAIDLNDAMDYMFEPFAVIVMTICASRMYQGLVDYLVPTTNSVNVDLMDRSANSSATRRSKRGNRSNTVPVAIEMETVTDSPSGPTLYLKTSMDISEGNSVTEPKWTDKDPTSRV</sequence>
<proteinExistence type="predicted"/>
<feature type="transmembrane region" description="Helical" evidence="2">
    <location>
        <begin position="20"/>
        <end position="41"/>
    </location>
</feature>
<feature type="transmembrane region" description="Helical" evidence="2">
    <location>
        <begin position="86"/>
        <end position="106"/>
    </location>
</feature>
<evidence type="ECO:0000313" key="4">
    <source>
        <dbReference type="Proteomes" id="UP000305948"/>
    </source>
</evidence>
<protein>
    <submittedName>
        <fullName evidence="3">Uncharacterized protein</fullName>
    </submittedName>
</protein>
<evidence type="ECO:0000313" key="3">
    <source>
        <dbReference type="EMBL" id="TFK55521.1"/>
    </source>
</evidence>
<feature type="transmembrane region" description="Helical" evidence="2">
    <location>
        <begin position="118"/>
        <end position="138"/>
    </location>
</feature>
<evidence type="ECO:0000256" key="2">
    <source>
        <dbReference type="SAM" id="Phobius"/>
    </source>
</evidence>
<name>A0A5C3NPC6_9AGAM</name>
<feature type="compositionally biased region" description="Polar residues" evidence="1">
    <location>
        <begin position="308"/>
        <end position="317"/>
    </location>
</feature>
<keyword evidence="4" id="KW-1185">Reference proteome</keyword>
<gene>
    <name evidence="3" type="ORF">OE88DRAFT_1651876</name>
</gene>
<dbReference type="EMBL" id="ML213504">
    <property type="protein sequence ID" value="TFK55521.1"/>
    <property type="molecule type" value="Genomic_DNA"/>
</dbReference>
<feature type="region of interest" description="Disordered" evidence="1">
    <location>
        <begin position="307"/>
        <end position="330"/>
    </location>
</feature>
<reference evidence="3 4" key="1">
    <citation type="journal article" date="2019" name="Nat. Ecol. Evol.">
        <title>Megaphylogeny resolves global patterns of mushroom evolution.</title>
        <authorList>
            <person name="Varga T."/>
            <person name="Krizsan K."/>
            <person name="Foldi C."/>
            <person name="Dima B."/>
            <person name="Sanchez-Garcia M."/>
            <person name="Sanchez-Ramirez S."/>
            <person name="Szollosi G.J."/>
            <person name="Szarkandi J.G."/>
            <person name="Papp V."/>
            <person name="Albert L."/>
            <person name="Andreopoulos W."/>
            <person name="Angelini C."/>
            <person name="Antonin V."/>
            <person name="Barry K.W."/>
            <person name="Bougher N.L."/>
            <person name="Buchanan P."/>
            <person name="Buyck B."/>
            <person name="Bense V."/>
            <person name="Catcheside P."/>
            <person name="Chovatia M."/>
            <person name="Cooper J."/>
            <person name="Damon W."/>
            <person name="Desjardin D."/>
            <person name="Finy P."/>
            <person name="Geml J."/>
            <person name="Haridas S."/>
            <person name="Hughes K."/>
            <person name="Justo A."/>
            <person name="Karasinski D."/>
            <person name="Kautmanova I."/>
            <person name="Kiss B."/>
            <person name="Kocsube S."/>
            <person name="Kotiranta H."/>
            <person name="LaButti K.M."/>
            <person name="Lechner B.E."/>
            <person name="Liimatainen K."/>
            <person name="Lipzen A."/>
            <person name="Lukacs Z."/>
            <person name="Mihaltcheva S."/>
            <person name="Morgado L.N."/>
            <person name="Niskanen T."/>
            <person name="Noordeloos M.E."/>
            <person name="Ohm R.A."/>
            <person name="Ortiz-Santana B."/>
            <person name="Ovrebo C."/>
            <person name="Racz N."/>
            <person name="Riley R."/>
            <person name="Savchenko A."/>
            <person name="Shiryaev A."/>
            <person name="Soop K."/>
            <person name="Spirin V."/>
            <person name="Szebenyi C."/>
            <person name="Tomsovsky M."/>
            <person name="Tulloss R.E."/>
            <person name="Uehling J."/>
            <person name="Grigoriev I.V."/>
            <person name="Vagvolgyi C."/>
            <person name="Papp T."/>
            <person name="Martin F.M."/>
            <person name="Miettinen O."/>
            <person name="Hibbett D.S."/>
            <person name="Nagy L.G."/>
        </authorList>
    </citation>
    <scope>NUCLEOTIDE SEQUENCE [LARGE SCALE GENOMIC DNA]</scope>
    <source>
        <strain evidence="3 4">OMC1185</strain>
    </source>
</reference>
<feature type="transmembrane region" description="Helical" evidence="2">
    <location>
        <begin position="53"/>
        <end position="74"/>
    </location>
</feature>
<dbReference type="Proteomes" id="UP000305948">
    <property type="component" value="Unassembled WGS sequence"/>
</dbReference>
<feature type="compositionally biased region" description="Basic and acidic residues" evidence="1">
    <location>
        <begin position="320"/>
        <end position="330"/>
    </location>
</feature>
<feature type="transmembrane region" description="Helical" evidence="2">
    <location>
        <begin position="163"/>
        <end position="182"/>
    </location>
</feature>
<keyword evidence="2" id="KW-1133">Transmembrane helix</keyword>
<dbReference type="AlphaFoldDB" id="A0A5C3NPC6"/>